<dbReference type="EMBL" id="JBEDUW010000005">
    <property type="protein sequence ID" value="KAK9928075.1"/>
    <property type="molecule type" value="Genomic_DNA"/>
</dbReference>
<name>A0AAW1WVQ5_RUBAR</name>
<feature type="region of interest" description="Disordered" evidence="1">
    <location>
        <begin position="236"/>
        <end position="296"/>
    </location>
</feature>
<dbReference type="Proteomes" id="UP001457282">
    <property type="component" value="Unassembled WGS sequence"/>
</dbReference>
<reference evidence="2 3" key="1">
    <citation type="journal article" date="2023" name="G3 (Bethesda)">
        <title>A chromosome-length genome assembly and annotation of blackberry (Rubus argutus, cv. 'Hillquist').</title>
        <authorList>
            <person name="Bruna T."/>
            <person name="Aryal R."/>
            <person name="Dudchenko O."/>
            <person name="Sargent D.J."/>
            <person name="Mead D."/>
            <person name="Buti M."/>
            <person name="Cavallini A."/>
            <person name="Hytonen T."/>
            <person name="Andres J."/>
            <person name="Pham M."/>
            <person name="Weisz D."/>
            <person name="Mascagni F."/>
            <person name="Usai G."/>
            <person name="Natali L."/>
            <person name="Bassil N."/>
            <person name="Fernandez G.E."/>
            <person name="Lomsadze A."/>
            <person name="Armour M."/>
            <person name="Olukolu B."/>
            <person name="Poorten T."/>
            <person name="Britton C."/>
            <person name="Davik J."/>
            <person name="Ashrafi H."/>
            <person name="Aiden E.L."/>
            <person name="Borodovsky M."/>
            <person name="Worthington M."/>
        </authorList>
    </citation>
    <scope>NUCLEOTIDE SEQUENCE [LARGE SCALE GENOMIC DNA]</scope>
    <source>
        <strain evidence="2">PI 553951</strain>
    </source>
</reference>
<dbReference type="AlphaFoldDB" id="A0AAW1WVQ5"/>
<gene>
    <name evidence="2" type="ORF">M0R45_025229</name>
</gene>
<accession>A0AAW1WVQ5</accession>
<evidence type="ECO:0000256" key="1">
    <source>
        <dbReference type="SAM" id="MobiDB-lite"/>
    </source>
</evidence>
<sequence>MDPLVNADNDYAMLDELLLEGGAAQTLSVNPVDLSIQKTDNVVNLEVPKQRYVLVETAEEEMPSSKNKKGVHALYLVDDVKKEPITREQLVKVEKDFEVAEAGKQIAIAAQEKLRAESLLLHGKLDAEKKKTQSLQAETIKLSDEVAHLKEEVTRLKLAEDSVQILTDKVDAIPTLVVEAAQRSAEQAVEDFKKSPEFASLLKQQHLKSVRENVKLYRDRGWLNVEKFKADREADKAAARATEEEAAKMLETTRPEGGEKTAETPVSVEREEGSEDDRDRSSSSVPETPGGHESTF</sequence>
<evidence type="ECO:0000313" key="3">
    <source>
        <dbReference type="Proteomes" id="UP001457282"/>
    </source>
</evidence>
<proteinExistence type="predicted"/>
<keyword evidence="3" id="KW-1185">Reference proteome</keyword>
<comment type="caution">
    <text evidence="2">The sequence shown here is derived from an EMBL/GenBank/DDBJ whole genome shotgun (WGS) entry which is preliminary data.</text>
</comment>
<feature type="compositionally biased region" description="Basic and acidic residues" evidence="1">
    <location>
        <begin position="236"/>
        <end position="262"/>
    </location>
</feature>
<protein>
    <submittedName>
        <fullName evidence="2">Uncharacterized protein</fullName>
    </submittedName>
</protein>
<evidence type="ECO:0000313" key="2">
    <source>
        <dbReference type="EMBL" id="KAK9928075.1"/>
    </source>
</evidence>
<organism evidence="2 3">
    <name type="scientific">Rubus argutus</name>
    <name type="common">Southern blackberry</name>
    <dbReference type="NCBI Taxonomy" id="59490"/>
    <lineage>
        <taxon>Eukaryota</taxon>
        <taxon>Viridiplantae</taxon>
        <taxon>Streptophyta</taxon>
        <taxon>Embryophyta</taxon>
        <taxon>Tracheophyta</taxon>
        <taxon>Spermatophyta</taxon>
        <taxon>Magnoliopsida</taxon>
        <taxon>eudicotyledons</taxon>
        <taxon>Gunneridae</taxon>
        <taxon>Pentapetalae</taxon>
        <taxon>rosids</taxon>
        <taxon>fabids</taxon>
        <taxon>Rosales</taxon>
        <taxon>Rosaceae</taxon>
        <taxon>Rosoideae</taxon>
        <taxon>Rosoideae incertae sedis</taxon>
        <taxon>Rubus</taxon>
    </lineage>
</organism>